<dbReference type="OrthoDB" id="3473305at2759"/>
<reference evidence="2 3" key="1">
    <citation type="submission" date="2016-04" db="EMBL/GenBank/DDBJ databases">
        <title>A degradative enzymes factory behind the ericoid mycorrhizal symbiosis.</title>
        <authorList>
            <consortium name="DOE Joint Genome Institute"/>
            <person name="Martino E."/>
            <person name="Morin E."/>
            <person name="Grelet G."/>
            <person name="Kuo A."/>
            <person name="Kohler A."/>
            <person name="Daghino S."/>
            <person name="Barry K."/>
            <person name="Choi C."/>
            <person name="Cichocki N."/>
            <person name="Clum A."/>
            <person name="Copeland A."/>
            <person name="Hainaut M."/>
            <person name="Haridas S."/>
            <person name="Labutti K."/>
            <person name="Lindquist E."/>
            <person name="Lipzen A."/>
            <person name="Khouja H.-R."/>
            <person name="Murat C."/>
            <person name="Ohm R."/>
            <person name="Olson A."/>
            <person name="Spatafora J."/>
            <person name="Veneault-Fourrey C."/>
            <person name="Henrissat B."/>
            <person name="Grigoriev I."/>
            <person name="Martin F."/>
            <person name="Perotto S."/>
        </authorList>
    </citation>
    <scope>NUCLEOTIDE SEQUENCE [LARGE SCALE GENOMIC DNA]</scope>
    <source>
        <strain evidence="2 3">F</strain>
    </source>
</reference>
<dbReference type="AlphaFoldDB" id="A0A2J6RUG0"/>
<dbReference type="PANTHER" id="PTHR35910">
    <property type="entry name" value="2EXR DOMAIN-CONTAINING PROTEIN"/>
    <property type="match status" value="1"/>
</dbReference>
<dbReference type="Pfam" id="PF20150">
    <property type="entry name" value="2EXR"/>
    <property type="match status" value="1"/>
</dbReference>
<accession>A0A2J6RUG0</accession>
<protein>
    <recommendedName>
        <fullName evidence="1">2EXR domain-containing protein</fullName>
    </recommendedName>
</protein>
<organism evidence="2 3">
    <name type="scientific">Hyaloscypha variabilis (strain UAMH 11265 / GT02V1 / F)</name>
    <name type="common">Meliniomyces variabilis</name>
    <dbReference type="NCBI Taxonomy" id="1149755"/>
    <lineage>
        <taxon>Eukaryota</taxon>
        <taxon>Fungi</taxon>
        <taxon>Dikarya</taxon>
        <taxon>Ascomycota</taxon>
        <taxon>Pezizomycotina</taxon>
        <taxon>Leotiomycetes</taxon>
        <taxon>Helotiales</taxon>
        <taxon>Hyaloscyphaceae</taxon>
        <taxon>Hyaloscypha</taxon>
        <taxon>Hyaloscypha variabilis</taxon>
    </lineage>
</organism>
<evidence type="ECO:0000313" key="3">
    <source>
        <dbReference type="Proteomes" id="UP000235786"/>
    </source>
</evidence>
<dbReference type="PANTHER" id="PTHR35910:SF1">
    <property type="entry name" value="2EXR DOMAIN-CONTAINING PROTEIN"/>
    <property type="match status" value="1"/>
</dbReference>
<dbReference type="Proteomes" id="UP000235786">
    <property type="component" value="Unassembled WGS sequence"/>
</dbReference>
<proteinExistence type="predicted"/>
<evidence type="ECO:0000259" key="1">
    <source>
        <dbReference type="Pfam" id="PF20150"/>
    </source>
</evidence>
<keyword evidence="3" id="KW-1185">Reference proteome</keyword>
<feature type="domain" description="2EXR" evidence="1">
    <location>
        <begin position="33"/>
        <end position="107"/>
    </location>
</feature>
<dbReference type="InterPro" id="IPR045518">
    <property type="entry name" value="2EXR"/>
</dbReference>
<gene>
    <name evidence="2" type="ORF">L207DRAFT_306598</name>
</gene>
<dbReference type="EMBL" id="KZ613943">
    <property type="protein sequence ID" value="PMD42158.1"/>
    <property type="molecule type" value="Genomic_DNA"/>
</dbReference>
<sequence length="252" mass="30249">MDPDSVASIRMPDRVFKRQCKHCKQSSEVLNHFHLFPNLPSELRQQIWKHAMRPQIITWNHRQAVPAMLHTCFESRQLWLKHHKIEQWRSNVFDRETLFIDYSSDILFFESVIPGFKRWTSIPRSVNMNTGGTNYGRWLKEVTRLAIPFQMAMEEFNVEIPRWDKNAFNPWRKLTAWCPKLEELTIVLGGQTLIKDKKRLVAEEDWVEVHTATIPTEPWSFRWDIPNFRVVEFKAQKIQRLRDVKLRVVRQK</sequence>
<evidence type="ECO:0000313" key="2">
    <source>
        <dbReference type="EMBL" id="PMD42158.1"/>
    </source>
</evidence>
<name>A0A2J6RUG0_HYAVF</name>